<dbReference type="AlphaFoldDB" id="A0AAP0NYZ9"/>
<sequence length="942" mass="106104">MNFSEDWKSLLGICSVHSPPLLLSGRSAEPLGPLLFSPSPSPSPTTLFSSPSLRPPFSPTPSLSLYTFLHSRNRPSKDPFLPSLASSIALDFDHHHPSSSSSSSSDYQHNALQMLRFRGHGKFLLFFPSGDNWDRLGFLHLCMVEGSKTQVVADSSGQEFRSPQCLGSRIIDIQVISDPNMGDDDTDDDDDDVTSNVGFLLARTLYSVHWFRVKASDDVGASAGKPALEYMGTKQFGVCVASACWNPHLIEESLVLLENGELYLFDFVSRSKTDKFPLRLEGSRVPINWKDVDFDSGVGAAARLDRWLKAEFSWHPLIFAVACSNAVFMVDYRFQESKVTALAHVSMLNTSLSDKNDQFISFCKVPSDGFYFSIATQSHLFLFDIRKPLMPVLHWDHGFEKPNYMNIFRLSELRCLREESRYQWASENGYAIMLGSFFNCEFNLFCFGPPLPTPFGSVASEVLRLGSSMYAWELPSELPMMDRWCYCGDCILEKEFSRTMLPEWVDWRQKEELVMGFCIIADNSSESDSEPKTSDVGGFTMIKLVSSGNLKARKYYASWDSIRPSSKAREKASSCDDGSELYLVGDQNYKYQKRFKYFCLEYLARYLNGDLSQFKALNMQKLDAKLKYSSEERHGSKHDLLKVARFDTISSSSSSIDVLNSVGLPMSIYEIASSRMWATIPVDLIQLAFSNYLEFSDVFVDEKKKSMQFLKVPNQPQFLPFFLRKPSSESNRFSHKAQLDDAFIGPVLPLPILFSLSDVGKDKEGDYAVGEDEMNGVAEEKELMYECEKVWSVANGVSSSGSCAELGDLSPVSLAADGTKKSNPYQEPNQFIFFKPRAYLNDESTKLGSIGGKPVNEVDNFNTFIYKVQDEEFSSNPKNVGGLEMFDELCPVKLKFGIPPMDIGRTERKGYNVLKRQFSKWQGNFKQYGDFCKASKMKKGAT</sequence>
<evidence type="ECO:0000313" key="1">
    <source>
        <dbReference type="EMBL" id="KAK9123669.1"/>
    </source>
</evidence>
<comment type="caution">
    <text evidence="1">The sequence shown here is derived from an EMBL/GenBank/DDBJ whole genome shotgun (WGS) entry which is preliminary data.</text>
</comment>
<evidence type="ECO:0000313" key="2">
    <source>
        <dbReference type="Proteomes" id="UP001417504"/>
    </source>
</evidence>
<dbReference type="PANTHER" id="PTHR15319">
    <property type="entry name" value="TATA BOX-BINDING PROTEIN ASSOCIATED FACTOR RNA POLYMERASE I SUBUNIT C"/>
    <property type="match status" value="1"/>
</dbReference>
<dbReference type="GO" id="GO:0001650">
    <property type="term" value="C:fibrillar center"/>
    <property type="evidence" value="ECO:0007669"/>
    <property type="project" value="TreeGrafter"/>
</dbReference>
<gene>
    <name evidence="1" type="ORF">Sjap_013271</name>
</gene>
<dbReference type="Proteomes" id="UP001417504">
    <property type="component" value="Unassembled WGS sequence"/>
</dbReference>
<dbReference type="GO" id="GO:0001164">
    <property type="term" value="F:RNA polymerase I core promoter sequence-specific DNA binding"/>
    <property type="evidence" value="ECO:0007669"/>
    <property type="project" value="TreeGrafter"/>
</dbReference>
<keyword evidence="2" id="KW-1185">Reference proteome</keyword>
<accession>A0AAP0NYZ9</accession>
<dbReference type="PANTHER" id="PTHR15319:SF1">
    <property type="entry name" value="TATA BOX-BINDING PROTEIN-ASSOCIATED FACTOR RNA POLYMERASE I SUBUNIT C"/>
    <property type="match status" value="1"/>
</dbReference>
<protein>
    <submittedName>
        <fullName evidence="1">Uncharacterized protein</fullName>
    </submittedName>
</protein>
<organism evidence="1 2">
    <name type="scientific">Stephania japonica</name>
    <dbReference type="NCBI Taxonomy" id="461633"/>
    <lineage>
        <taxon>Eukaryota</taxon>
        <taxon>Viridiplantae</taxon>
        <taxon>Streptophyta</taxon>
        <taxon>Embryophyta</taxon>
        <taxon>Tracheophyta</taxon>
        <taxon>Spermatophyta</taxon>
        <taxon>Magnoliopsida</taxon>
        <taxon>Ranunculales</taxon>
        <taxon>Menispermaceae</taxon>
        <taxon>Menispermoideae</taxon>
        <taxon>Cissampelideae</taxon>
        <taxon>Stephania</taxon>
    </lineage>
</organism>
<dbReference type="InterPro" id="IPR038801">
    <property type="entry name" value="TAF1C"/>
</dbReference>
<dbReference type="EMBL" id="JBBNAE010000005">
    <property type="protein sequence ID" value="KAK9123669.1"/>
    <property type="molecule type" value="Genomic_DNA"/>
</dbReference>
<proteinExistence type="predicted"/>
<name>A0AAP0NYZ9_9MAGN</name>
<reference evidence="1 2" key="1">
    <citation type="submission" date="2024-01" db="EMBL/GenBank/DDBJ databases">
        <title>Genome assemblies of Stephania.</title>
        <authorList>
            <person name="Yang L."/>
        </authorList>
    </citation>
    <scope>NUCLEOTIDE SEQUENCE [LARGE SCALE GENOMIC DNA]</scope>
    <source>
        <strain evidence="1">QJT</strain>
        <tissue evidence="1">Leaf</tissue>
    </source>
</reference>